<sequence>MVPRSGRGKASKAKAERKKKEEKVVPSVLDITVITPYDSQVILKGISTDKILDIRRLLAVHVETCHLTNYSLSHEVKGQRLNDRAEVVTLKPCCLRMVEEDYTEEAHAVAHVRRLLDIVTCTTRFAKTRRGPSTPESRSKKSRAHQRPNKGNAGPPTPSDGGAPSTPEPSVSAAISENLGMAAVHPTPKLSDFYEFFSFSHLSPPILHLRRCEQKDVPERRDGDYFEIQIKICNGKLIRVIASVKGFYTVEKRLLQSHSLVDLLQQLSRAFANAYESLMKAFVEHNKFGNLPYGFRANTWIVPPSIADSPSDFPLLPTEDENWGGNGGGHQRNGESDRRSWATDFAILAHLPCKTEEERVVRDRKAFLLHSQFVDISIYKAVAAIRRLIDSNMHAKDDATRSQTGLVLHEDCAGDLSIIVKHDTTDASTKSEVKINYNQLSNMSDKETAQRNLLKGLTADESVVVHDTSSLGVVIVRHCGYTATIKVVGNVKKEKFETRDVEIDDQPDGGANALNINSLRFLLHKFTAESSGGGWSPQSNLDGLEKHRCLVRGVIVESLIKLKEKPIDSKKSIRWELGSSWVQHLQKQETQPENDSKSPDHDNEAVHAVKGLGKQFKFLKKREIKENDSGPDNLHVETDLGELSNGEVNKTAELEKLISEDAFFRLKETGTGLHLKSIDELVSLAHEYYDEVALPKLVTDFGSLELSPVDGRTLTDFMHLRGLQMHSLGRVVELAEKLPHIQSLCIHEMVTRAFKHVLKAVVASVDNIEDLPAAIAASLNFLLGCCEMEDDQELNDDRLLRFKWLQIFLARRFGWMLKDELRHVRKLSILRELCHKVGLEMVSRDYDMENPYPFRKYDIISMVPVCKHVGCSSADGRNLLESSKVALDKGKLEDAVNYGTKALAKMIAVCGPYHRTTAGAYSLLAVVLYHTGDFNQATIYQQKALDINERELGLDHPDTMKSYGDLSVFYYRLQHIELALKYVNRALFLLHFTCGLSHPNTAATYINVAMMEEGMGNVHVALRYLHEALKCNQRLLGADHIQTAASYHAIAIALSLMEAYSLSVQHEQTTLKILQAKLGPEDLRTQDAAAWLDYFESKALEQQEAARNGTPKPDASIASKGHLSVSDLLDYISPDQDSIGSDAQRKQRRAKVLQLSDKSHQAQDDAMVDDDLHYDGSENTAGTKDGNTEVKVSKVYPEEPEENDDITRYGLKVACEVEEFTSDEGWQEANSKGRSAKTAGRKFGRRRPVLAKLNVSNGEHSNFKEIIYRRDLILPEQKATPKINSTEFPLKQSKAGSLSSGEDSVNLRSKAPVSKVPTSPATLTSLASKSHSYKEVALAPPVTKDGNTEVRVSKVYPEEPEENDDITRYGLKVACEVVEEFTSDEGWQEANSKGRSAKTAGRKFGRRRPVLAKLNVSNGEHSNFKEIIYRRDLILPEQKGTPKINSTEFPLKQSKAGSLSSVEDSVNLRSKAPVSKVPTSPATLTSLASKSHSYKEVALAPPGTKDGNTDIKVSKVYPEEPEENDDITRYGMKVACEVVEEFTSDEGWQEANSKGRSAKTAGRKFGRRRPVLAKLNVSNGEHSNFKEIIYRRDLILPEQKATPKINSTEFPLKQSKAGSLSSVEDSVNLRSKAPVSKVPTSPATLTSLASKSHSYKEVALAPPGTILKPLLEKVEELNEEKTETSKDEESSNNSVIEAIPKDVEIEGTNEKNTQMEPTTPKLEEVSCSSDQVKPVETKGSKLSAAAEPFNPGSLSMPHHLNSVSVTSIYDVNVSQGMLAAEPVLTPVVARIPCGPRSPLYHRNNYSFCMKHGHSRYHTSSKERGRFGSPRIMNPHAPEFVPGRAWQTNPGDANCPTQTDSNSVFETSRAEEEKLDDKSNNGLKDGASKKSFSGSEKLELARQLLLSFIIKSVRHNMDPVGEPAVSEKNFVFSENSSDAIANDSAIIKILYGNEGKKDLVSQSCDVKQPKTADANKKQNGDGEGFTVVRKRRRNRQQFTNSVTGLYNQQSICASVR</sequence>
<dbReference type="Pfam" id="PF13424">
    <property type="entry name" value="TPR_12"/>
    <property type="match status" value="2"/>
</dbReference>
<evidence type="ECO:0000256" key="6">
    <source>
        <dbReference type="ARBA" id="ARBA00023242"/>
    </source>
</evidence>
<dbReference type="EMBL" id="CM017321">
    <property type="protein sequence ID" value="KAE7997297.1"/>
    <property type="molecule type" value="Genomic_DNA"/>
</dbReference>
<keyword evidence="11" id="KW-1185">Reference proteome</keyword>
<keyword evidence="3" id="KW-0963">Cytoplasm</keyword>
<evidence type="ECO:0000256" key="7">
    <source>
        <dbReference type="PROSITE-ProRule" id="PRU00339"/>
    </source>
</evidence>
<dbReference type="GO" id="GO:0005634">
    <property type="term" value="C:nucleus"/>
    <property type="evidence" value="ECO:0007669"/>
    <property type="project" value="UniProtKB-SubCell"/>
</dbReference>
<evidence type="ECO:0000256" key="8">
    <source>
        <dbReference type="SAM" id="MobiDB-lite"/>
    </source>
</evidence>
<evidence type="ECO:0000256" key="5">
    <source>
        <dbReference type="ARBA" id="ARBA00022803"/>
    </source>
</evidence>
<dbReference type="CDD" id="cd15466">
    <property type="entry name" value="CLU-central"/>
    <property type="match status" value="1"/>
</dbReference>
<dbReference type="InterPro" id="IPR033646">
    <property type="entry name" value="CLU-central"/>
</dbReference>
<dbReference type="SMART" id="SM00028">
    <property type="entry name" value="TPR"/>
    <property type="match status" value="3"/>
</dbReference>
<evidence type="ECO:0000256" key="2">
    <source>
        <dbReference type="ARBA" id="ARBA00004514"/>
    </source>
</evidence>
<protein>
    <recommendedName>
        <fullName evidence="9">Clu domain-containing protein</fullName>
    </recommendedName>
</protein>
<dbReference type="Pfam" id="PF12807">
    <property type="entry name" value="eIF3_p135"/>
    <property type="match status" value="1"/>
</dbReference>
<keyword evidence="6" id="KW-0539">Nucleus</keyword>
<proteinExistence type="predicted"/>
<feature type="compositionally biased region" description="Basic and acidic residues" evidence="8">
    <location>
        <begin position="1867"/>
        <end position="1878"/>
    </location>
</feature>
<feature type="region of interest" description="Disordered" evidence="8">
    <location>
        <begin position="1284"/>
        <end position="1322"/>
    </location>
</feature>
<dbReference type="Pfam" id="PF15044">
    <property type="entry name" value="CLU_N"/>
    <property type="match status" value="1"/>
</dbReference>
<dbReference type="PANTHER" id="PTHR12601:SF45">
    <property type="entry name" value="PROTEIN REDUCED CHLOROPLAST COVERAGE 3"/>
    <property type="match status" value="1"/>
</dbReference>
<comment type="subcellular location">
    <subcellularLocation>
        <location evidence="2">Cytoplasm</location>
        <location evidence="2">Cytosol</location>
    </subcellularLocation>
    <subcellularLocation>
        <location evidence="1">Nucleus</location>
    </subcellularLocation>
</comment>
<dbReference type="InterPro" id="IPR028275">
    <property type="entry name" value="CLU_N"/>
</dbReference>
<dbReference type="GO" id="GO:0005829">
    <property type="term" value="C:cytosol"/>
    <property type="evidence" value="ECO:0007669"/>
    <property type="project" value="UniProtKB-SubCell"/>
</dbReference>
<keyword evidence="5 7" id="KW-0802">TPR repeat</keyword>
<feature type="compositionally biased region" description="Polar residues" evidence="8">
    <location>
        <begin position="1455"/>
        <end position="1464"/>
    </location>
</feature>
<feature type="domain" description="Clu" evidence="9">
    <location>
        <begin position="319"/>
        <end position="596"/>
    </location>
</feature>
<reference evidence="10 11" key="1">
    <citation type="submission" date="2019-06" db="EMBL/GenBank/DDBJ databases">
        <title>A chromosomal-level reference genome of Carpinus fangiana (Coryloideae, Betulaceae).</title>
        <authorList>
            <person name="Yang X."/>
            <person name="Wang Z."/>
            <person name="Zhang L."/>
            <person name="Hao G."/>
            <person name="Liu J."/>
            <person name="Yang Y."/>
        </authorList>
    </citation>
    <scope>NUCLEOTIDE SEQUENCE [LARGE SCALE GENOMIC DNA]</scope>
    <source>
        <strain evidence="10">Cfa_2016G</strain>
        <tissue evidence="10">Leaf</tissue>
    </source>
</reference>
<dbReference type="FunFam" id="1.25.40.10:FF:000024">
    <property type="entry name" value="Tetratricopeptide repeat (TPR)-like superfamily protein"/>
    <property type="match status" value="1"/>
</dbReference>
<dbReference type="Gene3D" id="1.25.40.10">
    <property type="entry name" value="Tetratricopeptide repeat domain"/>
    <property type="match status" value="2"/>
</dbReference>
<evidence type="ECO:0000256" key="1">
    <source>
        <dbReference type="ARBA" id="ARBA00004123"/>
    </source>
</evidence>
<keyword evidence="4" id="KW-0677">Repeat</keyword>
<evidence type="ECO:0000256" key="3">
    <source>
        <dbReference type="ARBA" id="ARBA00022490"/>
    </source>
</evidence>
<evidence type="ECO:0000259" key="9">
    <source>
        <dbReference type="PROSITE" id="PS51823"/>
    </source>
</evidence>
<dbReference type="GO" id="GO:0003729">
    <property type="term" value="F:mRNA binding"/>
    <property type="evidence" value="ECO:0007669"/>
    <property type="project" value="UniProtKB-ARBA"/>
</dbReference>
<feature type="repeat" description="TPR" evidence="7">
    <location>
        <begin position="918"/>
        <end position="951"/>
    </location>
</feature>
<dbReference type="GO" id="GO:0019750">
    <property type="term" value="P:chloroplast localization"/>
    <property type="evidence" value="ECO:0007669"/>
    <property type="project" value="UniProtKB-ARBA"/>
</dbReference>
<evidence type="ECO:0000256" key="4">
    <source>
        <dbReference type="ARBA" id="ARBA00022737"/>
    </source>
</evidence>
<name>A0A5N6QDP0_9ROSI</name>
<organism evidence="10 11">
    <name type="scientific">Carpinus fangiana</name>
    <dbReference type="NCBI Taxonomy" id="176857"/>
    <lineage>
        <taxon>Eukaryota</taxon>
        <taxon>Viridiplantae</taxon>
        <taxon>Streptophyta</taxon>
        <taxon>Embryophyta</taxon>
        <taxon>Tracheophyta</taxon>
        <taxon>Spermatophyta</taxon>
        <taxon>Magnoliopsida</taxon>
        <taxon>eudicotyledons</taxon>
        <taxon>Gunneridae</taxon>
        <taxon>Pentapetalae</taxon>
        <taxon>rosids</taxon>
        <taxon>fabids</taxon>
        <taxon>Fagales</taxon>
        <taxon>Betulaceae</taxon>
        <taxon>Carpinus</taxon>
    </lineage>
</organism>
<feature type="region of interest" description="Disordered" evidence="8">
    <location>
        <begin position="1844"/>
        <end position="1891"/>
    </location>
</feature>
<feature type="compositionally biased region" description="Polar residues" evidence="8">
    <location>
        <begin position="1294"/>
        <end position="1307"/>
    </location>
</feature>
<dbReference type="PROSITE" id="PS50005">
    <property type="entry name" value="TPR"/>
    <property type="match status" value="1"/>
</dbReference>
<evidence type="ECO:0000313" key="11">
    <source>
        <dbReference type="Proteomes" id="UP000327013"/>
    </source>
</evidence>
<dbReference type="InterPro" id="IPR019734">
    <property type="entry name" value="TPR_rpt"/>
</dbReference>
<dbReference type="InterPro" id="IPR025697">
    <property type="entry name" value="CLU_dom"/>
</dbReference>
<feature type="region of interest" description="Disordered" evidence="8">
    <location>
        <begin position="1445"/>
        <end position="1464"/>
    </location>
</feature>
<feature type="compositionally biased region" description="Polar residues" evidence="8">
    <location>
        <begin position="1845"/>
        <end position="1865"/>
    </location>
</feature>
<accession>A0A5N6QDP0</accession>
<dbReference type="InterPro" id="IPR027523">
    <property type="entry name" value="CLU_prot"/>
</dbReference>
<dbReference type="SUPFAM" id="SSF48452">
    <property type="entry name" value="TPR-like"/>
    <property type="match status" value="2"/>
</dbReference>
<dbReference type="OrthoDB" id="1414216at2759"/>
<dbReference type="Proteomes" id="UP000327013">
    <property type="component" value="Chromosome 1"/>
</dbReference>
<feature type="region of interest" description="Disordered" evidence="8">
    <location>
        <begin position="1136"/>
        <end position="1190"/>
    </location>
</feature>
<dbReference type="InterPro" id="IPR011990">
    <property type="entry name" value="TPR-like_helical_dom_sf"/>
</dbReference>
<dbReference type="PANTHER" id="PTHR12601">
    <property type="entry name" value="EUKARYOTIC TRANSLATION INITIATION FACTOR 3 SUBUNIT EIF-3"/>
    <property type="match status" value="1"/>
</dbReference>
<feature type="region of interest" description="Disordered" evidence="8">
    <location>
        <begin position="126"/>
        <end position="171"/>
    </location>
</feature>
<gene>
    <name evidence="10" type="ORF">FH972_001943</name>
</gene>
<dbReference type="PROSITE" id="PS51823">
    <property type="entry name" value="CLU"/>
    <property type="match status" value="1"/>
</dbReference>
<evidence type="ECO:0000313" key="10">
    <source>
        <dbReference type="EMBL" id="KAE7997297.1"/>
    </source>
</evidence>